<evidence type="ECO:0000259" key="1">
    <source>
        <dbReference type="PROSITE" id="PS51725"/>
    </source>
</evidence>
<sequence>MAEMYTTAEWIPNVGEEEAFVDAWTAFAGWAGTMPGAGTLRLARDLGDATRYVSFGWWDSAESAHAWKSSPEFRERMGRVQQHVAKFSPAELEIVETVN</sequence>
<protein>
    <submittedName>
        <fullName evidence="2">Heme-degrading monooxygenase HmoA</fullName>
    </submittedName>
</protein>
<accession>A0A4R6KB62</accession>
<evidence type="ECO:0000313" key="2">
    <source>
        <dbReference type="EMBL" id="TDO47161.1"/>
    </source>
</evidence>
<proteinExistence type="predicted"/>
<dbReference type="InterPro" id="IPR007138">
    <property type="entry name" value="ABM_dom"/>
</dbReference>
<comment type="caution">
    <text evidence="2">The sequence shown here is derived from an EMBL/GenBank/DDBJ whole genome shotgun (WGS) entry which is preliminary data.</text>
</comment>
<dbReference type="Pfam" id="PF03992">
    <property type="entry name" value="ABM"/>
    <property type="match status" value="1"/>
</dbReference>
<organism evidence="2 3">
    <name type="scientific">Kribbella caucasensis</name>
    <dbReference type="NCBI Taxonomy" id="2512215"/>
    <lineage>
        <taxon>Bacteria</taxon>
        <taxon>Bacillati</taxon>
        <taxon>Actinomycetota</taxon>
        <taxon>Actinomycetes</taxon>
        <taxon>Propionibacteriales</taxon>
        <taxon>Kribbellaceae</taxon>
        <taxon>Kribbella</taxon>
    </lineage>
</organism>
<dbReference type="Gene3D" id="3.30.70.100">
    <property type="match status" value="1"/>
</dbReference>
<dbReference type="RefSeq" id="WP_133801551.1">
    <property type="nucleotide sequence ID" value="NZ_SNWQ01000009.1"/>
</dbReference>
<dbReference type="SUPFAM" id="SSF54909">
    <property type="entry name" value="Dimeric alpha+beta barrel"/>
    <property type="match status" value="1"/>
</dbReference>
<evidence type="ECO:0000313" key="3">
    <source>
        <dbReference type="Proteomes" id="UP000295388"/>
    </source>
</evidence>
<dbReference type="Proteomes" id="UP000295388">
    <property type="component" value="Unassembled WGS sequence"/>
</dbReference>
<reference evidence="2 3" key="1">
    <citation type="submission" date="2019-03" db="EMBL/GenBank/DDBJ databases">
        <title>Genomic Encyclopedia of Type Strains, Phase III (KMG-III): the genomes of soil and plant-associated and newly described type strains.</title>
        <authorList>
            <person name="Whitman W."/>
        </authorList>
    </citation>
    <scope>NUCLEOTIDE SEQUENCE [LARGE SCALE GENOMIC DNA]</scope>
    <source>
        <strain evidence="2 3">VKM Ac-2527</strain>
    </source>
</reference>
<dbReference type="EMBL" id="SNWQ01000009">
    <property type="protein sequence ID" value="TDO47161.1"/>
    <property type="molecule type" value="Genomic_DNA"/>
</dbReference>
<dbReference type="InterPro" id="IPR011008">
    <property type="entry name" value="Dimeric_a/b-barrel"/>
</dbReference>
<dbReference type="OrthoDB" id="165368at2"/>
<dbReference type="PROSITE" id="PS51725">
    <property type="entry name" value="ABM"/>
    <property type="match status" value="1"/>
</dbReference>
<feature type="domain" description="ABM" evidence="1">
    <location>
        <begin position="4"/>
        <end position="94"/>
    </location>
</feature>
<name>A0A4R6KB62_9ACTN</name>
<keyword evidence="2" id="KW-0560">Oxidoreductase</keyword>
<gene>
    <name evidence="2" type="ORF">EV643_10952</name>
</gene>
<dbReference type="AlphaFoldDB" id="A0A4R6KB62"/>
<dbReference type="GO" id="GO:0004497">
    <property type="term" value="F:monooxygenase activity"/>
    <property type="evidence" value="ECO:0007669"/>
    <property type="project" value="UniProtKB-KW"/>
</dbReference>
<keyword evidence="2" id="KW-0503">Monooxygenase</keyword>
<keyword evidence="3" id="KW-1185">Reference proteome</keyword>